<dbReference type="RefSeq" id="WP_155305449.1">
    <property type="nucleotide sequence ID" value="NZ_AP021875.1"/>
</dbReference>
<dbReference type="EMBL" id="AP021875">
    <property type="protein sequence ID" value="BBO76632.1"/>
    <property type="molecule type" value="Genomic_DNA"/>
</dbReference>
<dbReference type="Pfam" id="PF00355">
    <property type="entry name" value="Rieske"/>
    <property type="match status" value="1"/>
</dbReference>
<dbReference type="SUPFAM" id="SSF50022">
    <property type="entry name" value="ISP domain"/>
    <property type="match status" value="1"/>
</dbReference>
<keyword evidence="7" id="KW-1185">Reference proteome</keyword>
<sequence length="135" mass="14622">MKFFKRLLGICETAPPNDPHAWTVSNGIVSINLARMPELNTPGSAVRLEGKDPAHRLLVFHGDDGQHHAVSNRCTHMGRRIDPIAGSKIIQCCSVSKSTFTYDGKPVGGAAKKPLQTYPVDREGDTLTITLSNDG</sequence>
<name>A0A5K7Z3N7_9BACT</name>
<gene>
    <name evidence="6" type="ORF">DSCW_40490</name>
</gene>
<accession>A0A5K7Z3N7</accession>
<dbReference type="Gene3D" id="2.102.10.10">
    <property type="entry name" value="Rieske [2Fe-2S] iron-sulphur domain"/>
    <property type="match status" value="1"/>
</dbReference>
<evidence type="ECO:0000259" key="5">
    <source>
        <dbReference type="PROSITE" id="PS51296"/>
    </source>
</evidence>
<dbReference type="KEGG" id="dwd:DSCW_40490"/>
<evidence type="ECO:0000256" key="4">
    <source>
        <dbReference type="ARBA" id="ARBA00023014"/>
    </source>
</evidence>
<keyword evidence="1" id="KW-0001">2Fe-2S</keyword>
<dbReference type="GO" id="GO:0051537">
    <property type="term" value="F:2 iron, 2 sulfur cluster binding"/>
    <property type="evidence" value="ECO:0007669"/>
    <property type="project" value="UniProtKB-KW"/>
</dbReference>
<dbReference type="PROSITE" id="PS51296">
    <property type="entry name" value="RIESKE"/>
    <property type="match status" value="1"/>
</dbReference>
<organism evidence="6 7">
    <name type="scientific">Desulfosarcina widdelii</name>
    <dbReference type="NCBI Taxonomy" id="947919"/>
    <lineage>
        <taxon>Bacteria</taxon>
        <taxon>Pseudomonadati</taxon>
        <taxon>Thermodesulfobacteriota</taxon>
        <taxon>Desulfobacteria</taxon>
        <taxon>Desulfobacterales</taxon>
        <taxon>Desulfosarcinaceae</taxon>
        <taxon>Desulfosarcina</taxon>
    </lineage>
</organism>
<dbReference type="CDD" id="cd03467">
    <property type="entry name" value="Rieske"/>
    <property type="match status" value="1"/>
</dbReference>
<reference evidence="6 7" key="1">
    <citation type="submission" date="2019-11" db="EMBL/GenBank/DDBJ databases">
        <title>Comparative genomics of hydrocarbon-degrading Desulfosarcina strains.</title>
        <authorList>
            <person name="Watanabe M."/>
            <person name="Kojima H."/>
            <person name="Fukui M."/>
        </authorList>
    </citation>
    <scope>NUCLEOTIDE SEQUENCE [LARGE SCALE GENOMIC DNA]</scope>
    <source>
        <strain evidence="6 7">PP31</strain>
    </source>
</reference>
<dbReference type="Proteomes" id="UP000427769">
    <property type="component" value="Chromosome"/>
</dbReference>
<dbReference type="InterPro" id="IPR017941">
    <property type="entry name" value="Rieske_2Fe-2S"/>
</dbReference>
<evidence type="ECO:0000256" key="1">
    <source>
        <dbReference type="ARBA" id="ARBA00022714"/>
    </source>
</evidence>
<dbReference type="OrthoDB" id="165343at2"/>
<dbReference type="InterPro" id="IPR036922">
    <property type="entry name" value="Rieske_2Fe-2S_sf"/>
</dbReference>
<evidence type="ECO:0000256" key="2">
    <source>
        <dbReference type="ARBA" id="ARBA00022723"/>
    </source>
</evidence>
<protein>
    <recommendedName>
        <fullName evidence="5">Rieske domain-containing protein</fullName>
    </recommendedName>
</protein>
<keyword evidence="3" id="KW-0408">Iron</keyword>
<evidence type="ECO:0000256" key="3">
    <source>
        <dbReference type="ARBA" id="ARBA00023004"/>
    </source>
</evidence>
<keyword evidence="4" id="KW-0411">Iron-sulfur</keyword>
<dbReference type="AlphaFoldDB" id="A0A5K7Z3N7"/>
<evidence type="ECO:0000313" key="6">
    <source>
        <dbReference type="EMBL" id="BBO76632.1"/>
    </source>
</evidence>
<evidence type="ECO:0000313" key="7">
    <source>
        <dbReference type="Proteomes" id="UP000427769"/>
    </source>
</evidence>
<keyword evidence="2" id="KW-0479">Metal-binding</keyword>
<proteinExistence type="predicted"/>
<feature type="domain" description="Rieske" evidence="5">
    <location>
        <begin position="43"/>
        <end position="129"/>
    </location>
</feature>
<dbReference type="GO" id="GO:0046872">
    <property type="term" value="F:metal ion binding"/>
    <property type="evidence" value="ECO:0007669"/>
    <property type="project" value="UniProtKB-KW"/>
</dbReference>